<dbReference type="HOGENOM" id="CLU_1016519_0_0_1"/>
<gene>
    <name evidence="3" type="ORF">CGI_10021485</name>
</gene>
<dbReference type="InParanoid" id="K1QTF9"/>
<dbReference type="EMBL" id="JH816055">
    <property type="protein sequence ID" value="EKC24886.1"/>
    <property type="molecule type" value="Genomic_DNA"/>
</dbReference>
<protein>
    <submittedName>
        <fullName evidence="3">Uncharacterized protein</fullName>
    </submittedName>
</protein>
<organism evidence="3">
    <name type="scientific">Magallana gigas</name>
    <name type="common">Pacific oyster</name>
    <name type="synonym">Crassostrea gigas</name>
    <dbReference type="NCBI Taxonomy" id="29159"/>
    <lineage>
        <taxon>Eukaryota</taxon>
        <taxon>Metazoa</taxon>
        <taxon>Spiralia</taxon>
        <taxon>Lophotrochozoa</taxon>
        <taxon>Mollusca</taxon>
        <taxon>Bivalvia</taxon>
        <taxon>Autobranchia</taxon>
        <taxon>Pteriomorphia</taxon>
        <taxon>Ostreida</taxon>
        <taxon>Ostreoidea</taxon>
        <taxon>Ostreidae</taxon>
        <taxon>Magallana</taxon>
    </lineage>
</organism>
<feature type="coiled-coil region" evidence="1">
    <location>
        <begin position="235"/>
        <end position="262"/>
    </location>
</feature>
<accession>K1QTF9</accession>
<keyword evidence="1" id="KW-0175">Coiled coil</keyword>
<sequence length="274" mass="31474">MHSAVDDSVGVRAYYSKEEDDDGIEIKVPKRNVPFLKNYKGGCVGESMGVVTDIRIRDLEAELTHLKSAWIDPITHDQVKKELLRMTKAMERFSEVHTPQAKKPREEQDADIAQIVRGGAELPGSGDGGDSNQIEERTVPQPGRVQSAQTGMELSDEDDHRVIQSIHLRDKDHSDEVKGRLCEAFQIDEEGVVFKLRNHRGPYILEVVKFHQNVTPKAKSVKISNQTQTMKKRIEDILRREIRELENKLVFLQRRLNEAEISQWRGMFRKNPLW</sequence>
<evidence type="ECO:0000256" key="2">
    <source>
        <dbReference type="SAM" id="MobiDB-lite"/>
    </source>
</evidence>
<reference evidence="3" key="1">
    <citation type="journal article" date="2012" name="Nature">
        <title>The oyster genome reveals stress adaptation and complexity of shell formation.</title>
        <authorList>
            <person name="Zhang G."/>
            <person name="Fang X."/>
            <person name="Guo X."/>
            <person name="Li L."/>
            <person name="Luo R."/>
            <person name="Xu F."/>
            <person name="Yang P."/>
            <person name="Zhang L."/>
            <person name="Wang X."/>
            <person name="Qi H."/>
            <person name="Xiong Z."/>
            <person name="Que H."/>
            <person name="Xie Y."/>
            <person name="Holland P.W."/>
            <person name="Paps J."/>
            <person name="Zhu Y."/>
            <person name="Wu F."/>
            <person name="Chen Y."/>
            <person name="Wang J."/>
            <person name="Peng C."/>
            <person name="Meng J."/>
            <person name="Yang L."/>
            <person name="Liu J."/>
            <person name="Wen B."/>
            <person name="Zhang N."/>
            <person name="Huang Z."/>
            <person name="Zhu Q."/>
            <person name="Feng Y."/>
            <person name="Mount A."/>
            <person name="Hedgecock D."/>
            <person name="Xu Z."/>
            <person name="Liu Y."/>
            <person name="Domazet-Loso T."/>
            <person name="Du Y."/>
            <person name="Sun X."/>
            <person name="Zhang S."/>
            <person name="Liu B."/>
            <person name="Cheng P."/>
            <person name="Jiang X."/>
            <person name="Li J."/>
            <person name="Fan D."/>
            <person name="Wang W."/>
            <person name="Fu W."/>
            <person name="Wang T."/>
            <person name="Wang B."/>
            <person name="Zhang J."/>
            <person name="Peng Z."/>
            <person name="Li Y."/>
            <person name="Li N."/>
            <person name="Wang J."/>
            <person name="Chen M."/>
            <person name="He Y."/>
            <person name="Tan F."/>
            <person name="Song X."/>
            <person name="Zheng Q."/>
            <person name="Huang R."/>
            <person name="Yang H."/>
            <person name="Du X."/>
            <person name="Chen L."/>
            <person name="Yang M."/>
            <person name="Gaffney P.M."/>
            <person name="Wang S."/>
            <person name="Luo L."/>
            <person name="She Z."/>
            <person name="Ming Y."/>
            <person name="Huang W."/>
            <person name="Zhang S."/>
            <person name="Huang B."/>
            <person name="Zhang Y."/>
            <person name="Qu T."/>
            <person name="Ni P."/>
            <person name="Miao G."/>
            <person name="Wang J."/>
            <person name="Wang Q."/>
            <person name="Steinberg C.E."/>
            <person name="Wang H."/>
            <person name="Li N."/>
            <person name="Qian L."/>
            <person name="Zhang G."/>
            <person name="Li Y."/>
            <person name="Yang H."/>
            <person name="Liu X."/>
            <person name="Wang J."/>
            <person name="Yin Y."/>
            <person name="Wang J."/>
        </authorList>
    </citation>
    <scope>NUCLEOTIDE SEQUENCE [LARGE SCALE GENOMIC DNA]</scope>
    <source>
        <strain evidence="3">05x7-T-G4-1.051#20</strain>
    </source>
</reference>
<dbReference type="AlphaFoldDB" id="K1QTF9"/>
<feature type="region of interest" description="Disordered" evidence="2">
    <location>
        <begin position="119"/>
        <end position="158"/>
    </location>
</feature>
<proteinExistence type="predicted"/>
<evidence type="ECO:0000256" key="1">
    <source>
        <dbReference type="SAM" id="Coils"/>
    </source>
</evidence>
<name>K1QTF9_MAGGI</name>
<evidence type="ECO:0000313" key="3">
    <source>
        <dbReference type="EMBL" id="EKC24886.1"/>
    </source>
</evidence>